<dbReference type="SUPFAM" id="SSF51556">
    <property type="entry name" value="Metallo-dependent hydrolases"/>
    <property type="match status" value="1"/>
</dbReference>
<gene>
    <name evidence="11" type="primary">allB</name>
    <name evidence="11" type="ORF">DDQ50_04030</name>
</gene>
<comment type="subunit">
    <text evidence="4">Homotetramer.</text>
</comment>
<evidence type="ECO:0000259" key="10">
    <source>
        <dbReference type="Pfam" id="PF01979"/>
    </source>
</evidence>
<evidence type="ECO:0000256" key="6">
    <source>
        <dbReference type="ARBA" id="ARBA00022631"/>
    </source>
</evidence>
<dbReference type="RefSeq" id="WP_116755394.1">
    <property type="nucleotide sequence ID" value="NZ_JBHUEX010000001.1"/>
</dbReference>
<evidence type="ECO:0000256" key="9">
    <source>
        <dbReference type="ARBA" id="ARBA00022833"/>
    </source>
</evidence>
<comment type="similarity">
    <text evidence="3">Belongs to the metallo-dependent hydrolases superfamily. Allantoinase family.</text>
</comment>
<dbReference type="InterPro" id="IPR006680">
    <property type="entry name" value="Amidohydro-rel"/>
</dbReference>
<dbReference type="PANTHER" id="PTHR43668:SF2">
    <property type="entry name" value="ALLANTOINASE"/>
    <property type="match status" value="1"/>
</dbReference>
<proteinExistence type="inferred from homology"/>
<reference evidence="11 12" key="1">
    <citation type="submission" date="2018-05" db="EMBL/GenBank/DDBJ databases">
        <title>Amnibacterium sp. M8JJ-5, whole genome shotgun sequence.</title>
        <authorList>
            <person name="Tuo L."/>
        </authorList>
    </citation>
    <scope>NUCLEOTIDE SEQUENCE [LARGE SCALE GENOMIC DNA]</scope>
    <source>
        <strain evidence="11 12">M8JJ-5</strain>
    </source>
</reference>
<evidence type="ECO:0000256" key="3">
    <source>
        <dbReference type="ARBA" id="ARBA00010368"/>
    </source>
</evidence>
<evidence type="ECO:0000256" key="5">
    <source>
        <dbReference type="ARBA" id="ARBA00012863"/>
    </source>
</evidence>
<dbReference type="NCBIfam" id="TIGR03178">
    <property type="entry name" value="allantoinase"/>
    <property type="match status" value="1"/>
</dbReference>
<dbReference type="OrthoDB" id="9803027at2"/>
<name>A0A2V1HWQ4_9MICO</name>
<dbReference type="Pfam" id="PF01979">
    <property type="entry name" value="Amidohydro_1"/>
    <property type="match status" value="1"/>
</dbReference>
<keyword evidence="6" id="KW-0659">Purine metabolism</keyword>
<dbReference type="GO" id="GO:0008270">
    <property type="term" value="F:zinc ion binding"/>
    <property type="evidence" value="ECO:0007669"/>
    <property type="project" value="InterPro"/>
</dbReference>
<dbReference type="EMBL" id="QEOP01000001">
    <property type="protein sequence ID" value="PVZ95659.1"/>
    <property type="molecule type" value="Genomic_DNA"/>
</dbReference>
<keyword evidence="12" id="KW-1185">Reference proteome</keyword>
<dbReference type="Proteomes" id="UP000244893">
    <property type="component" value="Unassembled WGS sequence"/>
</dbReference>
<dbReference type="GO" id="GO:0004038">
    <property type="term" value="F:allantoinase activity"/>
    <property type="evidence" value="ECO:0007669"/>
    <property type="project" value="UniProtKB-EC"/>
</dbReference>
<dbReference type="GO" id="GO:0050897">
    <property type="term" value="F:cobalt ion binding"/>
    <property type="evidence" value="ECO:0007669"/>
    <property type="project" value="InterPro"/>
</dbReference>
<organism evidence="11 12">
    <name type="scientific">Amnibacterium flavum</name>
    <dbReference type="NCBI Taxonomy" id="2173173"/>
    <lineage>
        <taxon>Bacteria</taxon>
        <taxon>Bacillati</taxon>
        <taxon>Actinomycetota</taxon>
        <taxon>Actinomycetes</taxon>
        <taxon>Micrococcales</taxon>
        <taxon>Microbacteriaceae</taxon>
        <taxon>Amnibacterium</taxon>
    </lineage>
</organism>
<keyword evidence="7" id="KW-0479">Metal-binding</keyword>
<evidence type="ECO:0000256" key="8">
    <source>
        <dbReference type="ARBA" id="ARBA00022801"/>
    </source>
</evidence>
<evidence type="ECO:0000313" key="12">
    <source>
        <dbReference type="Proteomes" id="UP000244893"/>
    </source>
</evidence>
<comment type="pathway">
    <text evidence="2">Nitrogen metabolism; (S)-allantoin degradation; allantoate from (S)-allantoin: step 1/1.</text>
</comment>
<dbReference type="GO" id="GO:0006145">
    <property type="term" value="P:purine nucleobase catabolic process"/>
    <property type="evidence" value="ECO:0007669"/>
    <property type="project" value="TreeGrafter"/>
</dbReference>
<comment type="cofactor">
    <cofactor evidence="1">
        <name>Zn(2+)</name>
        <dbReference type="ChEBI" id="CHEBI:29105"/>
    </cofactor>
</comment>
<feature type="domain" description="Amidohydrolase-related" evidence="10">
    <location>
        <begin position="55"/>
        <end position="430"/>
    </location>
</feature>
<dbReference type="InterPro" id="IPR011059">
    <property type="entry name" value="Metal-dep_hydrolase_composite"/>
</dbReference>
<keyword evidence="9" id="KW-0862">Zinc</keyword>
<dbReference type="InterPro" id="IPR050138">
    <property type="entry name" value="DHOase/Allantoinase_Hydrolase"/>
</dbReference>
<dbReference type="GO" id="GO:0005737">
    <property type="term" value="C:cytoplasm"/>
    <property type="evidence" value="ECO:0007669"/>
    <property type="project" value="TreeGrafter"/>
</dbReference>
<dbReference type="EC" id="3.5.2.5" evidence="5"/>
<dbReference type="GO" id="GO:0000256">
    <property type="term" value="P:allantoin catabolic process"/>
    <property type="evidence" value="ECO:0007669"/>
    <property type="project" value="InterPro"/>
</dbReference>
<dbReference type="InterPro" id="IPR032466">
    <property type="entry name" value="Metal_Hydrolase"/>
</dbReference>
<protein>
    <recommendedName>
        <fullName evidence="5">allantoinase</fullName>
        <ecNumber evidence="5">3.5.2.5</ecNumber>
    </recommendedName>
</protein>
<accession>A0A2V1HWQ4</accession>
<dbReference type="InterPro" id="IPR017593">
    <property type="entry name" value="Allantoinase"/>
</dbReference>
<dbReference type="SUPFAM" id="SSF51338">
    <property type="entry name" value="Composite domain of metallo-dependent hydrolases"/>
    <property type="match status" value="1"/>
</dbReference>
<dbReference type="FunFam" id="3.20.20.140:FF:000032">
    <property type="entry name" value="Allantoinase Dal1"/>
    <property type="match status" value="1"/>
</dbReference>
<comment type="caution">
    <text evidence="11">The sequence shown here is derived from an EMBL/GenBank/DDBJ whole genome shotgun (WGS) entry which is preliminary data.</text>
</comment>
<dbReference type="PANTHER" id="PTHR43668">
    <property type="entry name" value="ALLANTOINASE"/>
    <property type="match status" value="1"/>
</dbReference>
<evidence type="ECO:0000256" key="2">
    <source>
        <dbReference type="ARBA" id="ARBA00004968"/>
    </source>
</evidence>
<dbReference type="AlphaFoldDB" id="A0A2V1HWQ4"/>
<sequence>MVEAFDVVVTGRRVLVDGEFVAAEIGITDGVITRVAAAGAGLESASLIEVDDDEVLIPGLVDTHVHINEPGRTEWEGFDSATRAAAAGGVTTVIDMPLNSIPPTIDVPSLRIKQAAARGSVAVDVGFWGGAVPSSLGSLRELQDAGVFGFKAFLAPSGVDEFPHLDRAQLRAALDEIASFDGLLIVHAEDPGVLEASEGDGGPSYARFVRSRPPEAELEAIAAVIDGVRETGARAHILHLASAAALPLIAAAKAEGLRITAETCPHYLTIDAEQIPDGATQFKCCPPIRDRRNQDALWAGLRDGTLDIVVSDHSPSTVEMKFAGDGDFQVAWGGIAGLQLGLAAMWTAARSRGVPLAEVVEWMAGATARFAGFSDRGAIREGTRADLVVFAPDAGLTVDAAALQHKNKVSAYDGENLSGVVRETILGGVRVDIESPDRRGRLLTRP</sequence>
<keyword evidence="8" id="KW-0378">Hydrolase</keyword>
<evidence type="ECO:0000256" key="4">
    <source>
        <dbReference type="ARBA" id="ARBA00011881"/>
    </source>
</evidence>
<evidence type="ECO:0000313" key="11">
    <source>
        <dbReference type="EMBL" id="PVZ95659.1"/>
    </source>
</evidence>
<dbReference type="Gene3D" id="3.20.20.140">
    <property type="entry name" value="Metal-dependent hydrolases"/>
    <property type="match status" value="1"/>
</dbReference>
<evidence type="ECO:0000256" key="1">
    <source>
        <dbReference type="ARBA" id="ARBA00001947"/>
    </source>
</evidence>
<evidence type="ECO:0000256" key="7">
    <source>
        <dbReference type="ARBA" id="ARBA00022723"/>
    </source>
</evidence>